<protein>
    <submittedName>
        <fullName evidence="6">ABC transporter ATP-binding protein</fullName>
    </submittedName>
</protein>
<dbReference type="InterPro" id="IPR003593">
    <property type="entry name" value="AAA+_ATPase"/>
</dbReference>
<evidence type="ECO:0000256" key="2">
    <source>
        <dbReference type="ARBA" id="ARBA00022448"/>
    </source>
</evidence>
<dbReference type="InterPro" id="IPR017871">
    <property type="entry name" value="ABC_transporter-like_CS"/>
</dbReference>
<dbReference type="SUPFAM" id="SSF52540">
    <property type="entry name" value="P-loop containing nucleoside triphosphate hydrolases"/>
    <property type="match status" value="1"/>
</dbReference>
<proteinExistence type="inferred from homology"/>
<dbReference type="PROSITE" id="PS50893">
    <property type="entry name" value="ABC_TRANSPORTER_2"/>
    <property type="match status" value="1"/>
</dbReference>
<dbReference type="EMBL" id="QRCT01000024">
    <property type="protein sequence ID" value="RDU23503.1"/>
    <property type="molecule type" value="Genomic_DNA"/>
</dbReference>
<dbReference type="GO" id="GO:0005524">
    <property type="term" value="F:ATP binding"/>
    <property type="evidence" value="ECO:0007669"/>
    <property type="project" value="UniProtKB-KW"/>
</dbReference>
<keyword evidence="3" id="KW-0547">Nucleotide-binding</keyword>
<dbReference type="GO" id="GO:0016887">
    <property type="term" value="F:ATP hydrolysis activity"/>
    <property type="evidence" value="ECO:0007669"/>
    <property type="project" value="InterPro"/>
</dbReference>
<keyword evidence="2" id="KW-0813">Transport</keyword>
<dbReference type="PROSITE" id="PS00211">
    <property type="entry name" value="ABC_TRANSPORTER_1"/>
    <property type="match status" value="1"/>
</dbReference>
<sequence>MKAVKIENLSVYYGQTKALENVSMEVEEGEFLGIMGPNGGGKSTLLKAVLGLIPTTTGRILVYNKDIKENRSIIGYVPQFATMDKRFPISVFEVVLTGCIRKKISLFHKYSSKDRELAYEQLNRVGIAKLANRQISELSGGEFQKLLIARALAVQPKLLLLDEPTASVDAKSRDQIYELLGELNKEMTIILVTHDMMAISSNVRSLACLNGDLTYHGELELNENIVNKLYGCPVDLIAHGVPHRVLKQHRR</sequence>
<dbReference type="RefSeq" id="WP_115481869.1">
    <property type="nucleotide sequence ID" value="NZ_QRCT01000024.1"/>
</dbReference>
<dbReference type="Gene3D" id="3.40.50.300">
    <property type="entry name" value="P-loop containing nucleotide triphosphate hydrolases"/>
    <property type="match status" value="1"/>
</dbReference>
<dbReference type="InterPro" id="IPR003439">
    <property type="entry name" value="ABC_transporter-like_ATP-bd"/>
</dbReference>
<name>A0A371AVA1_9FIRM</name>
<dbReference type="InterPro" id="IPR027417">
    <property type="entry name" value="P-loop_NTPase"/>
</dbReference>
<evidence type="ECO:0000256" key="3">
    <source>
        <dbReference type="ARBA" id="ARBA00022741"/>
    </source>
</evidence>
<keyword evidence="4 6" id="KW-0067">ATP-binding</keyword>
<dbReference type="OrthoDB" id="9806726at2"/>
<dbReference type="InterPro" id="IPR050153">
    <property type="entry name" value="Metal_Ion_Import_ABC"/>
</dbReference>
<dbReference type="PANTHER" id="PTHR42734:SF17">
    <property type="entry name" value="METAL TRANSPORT SYSTEM ATP-BINDING PROTEIN TM_0124-RELATED"/>
    <property type="match status" value="1"/>
</dbReference>
<evidence type="ECO:0000256" key="4">
    <source>
        <dbReference type="ARBA" id="ARBA00022840"/>
    </source>
</evidence>
<reference evidence="6 7" key="1">
    <citation type="submission" date="2018-07" db="EMBL/GenBank/DDBJ databases">
        <title>Anaerosacharophilus polymeroproducens gen. nov. sp. nov., an anaerobic bacterium isolated from salt field.</title>
        <authorList>
            <person name="Kim W."/>
            <person name="Yang S.-H."/>
            <person name="Oh J."/>
            <person name="Lee J.-H."/>
            <person name="Kwon K.K."/>
        </authorList>
    </citation>
    <scope>NUCLEOTIDE SEQUENCE [LARGE SCALE GENOMIC DNA]</scope>
    <source>
        <strain evidence="6 7">MCWD5</strain>
    </source>
</reference>
<organism evidence="6 7">
    <name type="scientific">Anaerosacchariphilus polymeriproducens</name>
    <dbReference type="NCBI Taxonomy" id="1812858"/>
    <lineage>
        <taxon>Bacteria</taxon>
        <taxon>Bacillati</taxon>
        <taxon>Bacillota</taxon>
        <taxon>Clostridia</taxon>
        <taxon>Lachnospirales</taxon>
        <taxon>Lachnospiraceae</taxon>
        <taxon>Anaerosacchariphilus</taxon>
    </lineage>
</organism>
<evidence type="ECO:0000256" key="1">
    <source>
        <dbReference type="ARBA" id="ARBA00005417"/>
    </source>
</evidence>
<dbReference type="FunFam" id="3.40.50.300:FF:000134">
    <property type="entry name" value="Iron-enterobactin ABC transporter ATP-binding protein"/>
    <property type="match status" value="1"/>
</dbReference>
<evidence type="ECO:0000313" key="7">
    <source>
        <dbReference type="Proteomes" id="UP000255036"/>
    </source>
</evidence>
<dbReference type="AlphaFoldDB" id="A0A371AVA1"/>
<dbReference type="Proteomes" id="UP000255036">
    <property type="component" value="Unassembled WGS sequence"/>
</dbReference>
<evidence type="ECO:0000259" key="5">
    <source>
        <dbReference type="PROSITE" id="PS50893"/>
    </source>
</evidence>
<dbReference type="Pfam" id="PF00005">
    <property type="entry name" value="ABC_tran"/>
    <property type="match status" value="1"/>
</dbReference>
<evidence type="ECO:0000313" key="6">
    <source>
        <dbReference type="EMBL" id="RDU23503.1"/>
    </source>
</evidence>
<dbReference type="PANTHER" id="PTHR42734">
    <property type="entry name" value="METAL TRANSPORT SYSTEM ATP-BINDING PROTEIN TM_0124-RELATED"/>
    <property type="match status" value="1"/>
</dbReference>
<comment type="similarity">
    <text evidence="1">Belongs to the ABC transporter superfamily.</text>
</comment>
<feature type="domain" description="ABC transporter" evidence="5">
    <location>
        <begin position="4"/>
        <end position="235"/>
    </location>
</feature>
<accession>A0A371AVA1</accession>
<dbReference type="SMART" id="SM00382">
    <property type="entry name" value="AAA"/>
    <property type="match status" value="1"/>
</dbReference>
<gene>
    <name evidence="6" type="ORF">DWV06_09090</name>
</gene>
<dbReference type="CDD" id="cd03235">
    <property type="entry name" value="ABC_Metallic_Cations"/>
    <property type="match status" value="1"/>
</dbReference>
<comment type="caution">
    <text evidence="6">The sequence shown here is derived from an EMBL/GenBank/DDBJ whole genome shotgun (WGS) entry which is preliminary data.</text>
</comment>
<keyword evidence="7" id="KW-1185">Reference proteome</keyword>